<organism evidence="1 2">
    <name type="scientific">Eumeta variegata</name>
    <name type="common">Bagworm moth</name>
    <name type="synonym">Eumeta japonica</name>
    <dbReference type="NCBI Taxonomy" id="151549"/>
    <lineage>
        <taxon>Eukaryota</taxon>
        <taxon>Metazoa</taxon>
        <taxon>Ecdysozoa</taxon>
        <taxon>Arthropoda</taxon>
        <taxon>Hexapoda</taxon>
        <taxon>Insecta</taxon>
        <taxon>Pterygota</taxon>
        <taxon>Neoptera</taxon>
        <taxon>Endopterygota</taxon>
        <taxon>Lepidoptera</taxon>
        <taxon>Glossata</taxon>
        <taxon>Ditrysia</taxon>
        <taxon>Tineoidea</taxon>
        <taxon>Psychidae</taxon>
        <taxon>Oiketicinae</taxon>
        <taxon>Eumeta</taxon>
    </lineage>
</organism>
<dbReference type="AlphaFoldDB" id="A0A4C1VGR8"/>
<name>A0A4C1VGR8_EUMVA</name>
<protein>
    <submittedName>
        <fullName evidence="1">Uncharacterized protein</fullName>
    </submittedName>
</protein>
<proteinExistence type="predicted"/>
<comment type="caution">
    <text evidence="1">The sequence shown here is derived from an EMBL/GenBank/DDBJ whole genome shotgun (WGS) entry which is preliminary data.</text>
</comment>
<dbReference type="EMBL" id="BGZK01000346">
    <property type="protein sequence ID" value="GBP38308.1"/>
    <property type="molecule type" value="Genomic_DNA"/>
</dbReference>
<reference evidence="1 2" key="1">
    <citation type="journal article" date="2019" name="Commun. Biol.">
        <title>The bagworm genome reveals a unique fibroin gene that provides high tensile strength.</title>
        <authorList>
            <person name="Kono N."/>
            <person name="Nakamura H."/>
            <person name="Ohtoshi R."/>
            <person name="Tomita M."/>
            <person name="Numata K."/>
            <person name="Arakawa K."/>
        </authorList>
    </citation>
    <scope>NUCLEOTIDE SEQUENCE [LARGE SCALE GENOMIC DNA]</scope>
</reference>
<gene>
    <name evidence="1" type="ORF">EVAR_29252_1</name>
</gene>
<sequence>MEHAPLPLRLLQTFRRSSCPTHFPVDITTTIEYKLDISCGALHMMGAIKRPLRRPMSRQRESDVAPSCALFIRYKLSMGYCVESPELFTA</sequence>
<accession>A0A4C1VGR8</accession>
<dbReference type="Proteomes" id="UP000299102">
    <property type="component" value="Unassembled WGS sequence"/>
</dbReference>
<evidence type="ECO:0000313" key="1">
    <source>
        <dbReference type="EMBL" id="GBP38308.1"/>
    </source>
</evidence>
<keyword evidence="2" id="KW-1185">Reference proteome</keyword>
<evidence type="ECO:0000313" key="2">
    <source>
        <dbReference type="Proteomes" id="UP000299102"/>
    </source>
</evidence>